<dbReference type="EMBL" id="VKHP01000044">
    <property type="protein sequence ID" value="NEU96877.1"/>
    <property type="molecule type" value="Genomic_DNA"/>
</dbReference>
<name>A0A6P1BEK9_9BRAD</name>
<dbReference type="Pfam" id="PF00195">
    <property type="entry name" value="Chal_sti_synt_N"/>
    <property type="match status" value="1"/>
</dbReference>
<keyword evidence="8" id="KW-1185">Reference proteome</keyword>
<feature type="domain" description="Chalcone/stilbene synthase N-terminal" evidence="5">
    <location>
        <begin position="3"/>
        <end position="198"/>
    </location>
</feature>
<dbReference type="Gene3D" id="3.40.47.10">
    <property type="match status" value="2"/>
</dbReference>
<dbReference type="GO" id="GO:0030639">
    <property type="term" value="P:polyketide biosynthetic process"/>
    <property type="evidence" value="ECO:0007669"/>
    <property type="project" value="TreeGrafter"/>
</dbReference>
<evidence type="ECO:0000259" key="6">
    <source>
        <dbReference type="Pfam" id="PF02797"/>
    </source>
</evidence>
<keyword evidence="2" id="KW-0808">Transferase</keyword>
<dbReference type="InterPro" id="IPR001099">
    <property type="entry name" value="Chalcone/stilbene_synt_N"/>
</dbReference>
<dbReference type="PIRSF" id="PIRSF000451">
    <property type="entry name" value="PKS_III"/>
    <property type="match status" value="1"/>
</dbReference>
<dbReference type="PANTHER" id="PTHR11877:SF99">
    <property type="entry name" value="1,3,6,8-TETRAHYDROXYNAPHTHALENE SYNTHASE"/>
    <property type="match status" value="1"/>
</dbReference>
<evidence type="ECO:0000313" key="7">
    <source>
        <dbReference type="EMBL" id="NEU96877.1"/>
    </source>
</evidence>
<evidence type="ECO:0000256" key="4">
    <source>
        <dbReference type="PIRSR" id="PIRSR000451-1"/>
    </source>
</evidence>
<dbReference type="SUPFAM" id="SSF53901">
    <property type="entry name" value="Thiolase-like"/>
    <property type="match status" value="1"/>
</dbReference>
<feature type="domain" description="Chalcone/stilbene synthase C-terminal" evidence="6">
    <location>
        <begin position="211"/>
        <end position="348"/>
    </location>
</feature>
<feature type="active site" description="Acyl-thioester intermediate" evidence="4">
    <location>
        <position position="139"/>
    </location>
</feature>
<evidence type="ECO:0000256" key="1">
    <source>
        <dbReference type="ARBA" id="ARBA00005531"/>
    </source>
</evidence>
<organism evidence="7 8">
    <name type="scientific">Bradyrhizobium uaiense</name>
    <dbReference type="NCBI Taxonomy" id="2594946"/>
    <lineage>
        <taxon>Bacteria</taxon>
        <taxon>Pseudomonadati</taxon>
        <taxon>Pseudomonadota</taxon>
        <taxon>Alphaproteobacteria</taxon>
        <taxon>Hyphomicrobiales</taxon>
        <taxon>Nitrobacteraceae</taxon>
        <taxon>Bradyrhizobium</taxon>
    </lineage>
</organism>
<dbReference type="InterPro" id="IPR011141">
    <property type="entry name" value="Polyketide_synthase_type-III"/>
</dbReference>
<evidence type="ECO:0000256" key="3">
    <source>
        <dbReference type="ARBA" id="ARBA00023315"/>
    </source>
</evidence>
<accession>A0A6P1BEK9</accession>
<gene>
    <name evidence="7" type="ORF">FNJ47_13765</name>
</gene>
<keyword evidence="3" id="KW-0012">Acyltransferase</keyword>
<dbReference type="Pfam" id="PF02797">
    <property type="entry name" value="Chal_sti_synt_C"/>
    <property type="match status" value="1"/>
</dbReference>
<evidence type="ECO:0000256" key="2">
    <source>
        <dbReference type="ARBA" id="ARBA00022679"/>
    </source>
</evidence>
<dbReference type="Proteomes" id="UP000468531">
    <property type="component" value="Unassembled WGS sequence"/>
</dbReference>
<evidence type="ECO:0000259" key="5">
    <source>
        <dbReference type="Pfam" id="PF00195"/>
    </source>
</evidence>
<sequence>MSRILAVGTALPPFRFSQADLKALAGHHFVSRMEKLRRYLTVFDHALVDQRFFCVPPEWLLDEHRISETNQIYLDWAKELACKATVNCLDRAGVKPEQVDRVLFVSTTGIATPSLDVDLIFKVGLRPDVGRTPIFGLGCAGGASGVSLAGALCRATNERILLVAVELTSLTFQPNDLTPKNVVASSLFGDGAAALLIAPAESGSGKLDIVRSTSLLHPASTSLMGWHFGDAGFEVVVSERIPSMIRELMPRAMNSLLAEAGILPGQVRSFIFHPGGRKVLEVCERGLGRPSESFFSSYETLRLHGNMSSATVLFVLERVLAHEEQAPGSYGILGAFGPGFSAELTLLKWADTEAAQPKPAHLEQPGNQLKWVA</sequence>
<protein>
    <submittedName>
        <fullName evidence="7">Type III polyketide synthase</fullName>
    </submittedName>
</protein>
<comment type="caution">
    <text evidence="7">The sequence shown here is derived from an EMBL/GenBank/DDBJ whole genome shotgun (WGS) entry which is preliminary data.</text>
</comment>
<dbReference type="CDD" id="cd00831">
    <property type="entry name" value="CHS_like"/>
    <property type="match status" value="1"/>
</dbReference>
<reference evidence="7 8" key="1">
    <citation type="journal article" date="2020" name="Arch. Microbiol.">
        <title>Bradyrhizobium uaiense sp. nov., a new highly efficient cowpea symbiont.</title>
        <authorList>
            <person name="Cabral Michel D."/>
            <person name="Azarias Guimaraes A."/>
            <person name="Martins da Costa E."/>
            <person name="Soares de Carvalho T."/>
            <person name="Balsanelli E."/>
            <person name="Willems A."/>
            <person name="Maltempi de Souza E."/>
            <person name="de Souza Moreira F.M."/>
        </authorList>
    </citation>
    <scope>NUCLEOTIDE SEQUENCE [LARGE SCALE GENOMIC DNA]</scope>
    <source>
        <strain evidence="7 8">UFLA 03-164</strain>
    </source>
</reference>
<dbReference type="InterPro" id="IPR012328">
    <property type="entry name" value="Chalcone/stilbene_synt_C"/>
</dbReference>
<dbReference type="AlphaFoldDB" id="A0A6P1BEK9"/>
<comment type="similarity">
    <text evidence="1">Belongs to the thiolase-like superfamily. Chalcone/stilbene synthases family.</text>
</comment>
<dbReference type="RefSeq" id="WP_163153786.1">
    <property type="nucleotide sequence ID" value="NZ_VKHP01000044.1"/>
</dbReference>
<evidence type="ECO:0000313" key="8">
    <source>
        <dbReference type="Proteomes" id="UP000468531"/>
    </source>
</evidence>
<dbReference type="PANTHER" id="PTHR11877">
    <property type="entry name" value="HYDROXYMETHYLGLUTARYL-COA SYNTHASE"/>
    <property type="match status" value="1"/>
</dbReference>
<proteinExistence type="inferred from homology"/>
<dbReference type="GO" id="GO:0016747">
    <property type="term" value="F:acyltransferase activity, transferring groups other than amino-acyl groups"/>
    <property type="evidence" value="ECO:0007669"/>
    <property type="project" value="InterPro"/>
</dbReference>
<dbReference type="InterPro" id="IPR016039">
    <property type="entry name" value="Thiolase-like"/>
</dbReference>